<dbReference type="InterPro" id="IPR057539">
    <property type="entry name" value="RXYLT1_N"/>
</dbReference>
<evidence type="ECO:0000259" key="2">
    <source>
        <dbReference type="Pfam" id="PF24785"/>
    </source>
</evidence>
<evidence type="ECO:0000313" key="4">
    <source>
        <dbReference type="EMBL" id="CAD7639134.1"/>
    </source>
</evidence>
<dbReference type="Pfam" id="PF24786">
    <property type="entry name" value="RXYLT1_N"/>
    <property type="match status" value="1"/>
</dbReference>
<feature type="domain" description="RXYLT1 N-terminal" evidence="3">
    <location>
        <begin position="50"/>
        <end position="192"/>
    </location>
</feature>
<evidence type="ECO:0000313" key="5">
    <source>
        <dbReference type="Proteomes" id="UP000728032"/>
    </source>
</evidence>
<dbReference type="EMBL" id="OC915185">
    <property type="protein sequence ID" value="CAD7639134.1"/>
    <property type="molecule type" value="Genomic_DNA"/>
</dbReference>
<organism evidence="4">
    <name type="scientific">Oppiella nova</name>
    <dbReference type="NCBI Taxonomy" id="334625"/>
    <lineage>
        <taxon>Eukaryota</taxon>
        <taxon>Metazoa</taxon>
        <taxon>Ecdysozoa</taxon>
        <taxon>Arthropoda</taxon>
        <taxon>Chelicerata</taxon>
        <taxon>Arachnida</taxon>
        <taxon>Acari</taxon>
        <taxon>Acariformes</taxon>
        <taxon>Sarcoptiformes</taxon>
        <taxon>Oribatida</taxon>
        <taxon>Brachypylina</taxon>
        <taxon>Oppioidea</taxon>
        <taxon>Oppiidae</taxon>
        <taxon>Oppiella</taxon>
    </lineage>
</organism>
<protein>
    <submittedName>
        <fullName evidence="4">Uncharacterized protein</fullName>
    </submittedName>
</protein>
<dbReference type="GO" id="GO:0120053">
    <property type="term" value="F:ribitol beta-1,4-xylosyltransferase activity"/>
    <property type="evidence" value="ECO:0007669"/>
    <property type="project" value="InterPro"/>
</dbReference>
<keyword evidence="5" id="KW-1185">Reference proteome</keyword>
<dbReference type="PANTHER" id="PTHR15576">
    <property type="entry name" value="RIBITOL-5-PHOSPHATE XYLOSYLTRANSFERASE 1"/>
    <property type="match status" value="1"/>
</dbReference>
<dbReference type="InterPro" id="IPR057538">
    <property type="entry name" value="RXYLT1_C"/>
</dbReference>
<dbReference type="GO" id="GO:0005794">
    <property type="term" value="C:Golgi apparatus"/>
    <property type="evidence" value="ECO:0007669"/>
    <property type="project" value="TreeGrafter"/>
</dbReference>
<reference evidence="4" key="1">
    <citation type="submission" date="2020-11" db="EMBL/GenBank/DDBJ databases">
        <authorList>
            <person name="Tran Van P."/>
        </authorList>
    </citation>
    <scope>NUCLEOTIDE SEQUENCE</scope>
</reference>
<dbReference type="EMBL" id="CAJPVJ010000360">
    <property type="protein sequence ID" value="CAG2162200.1"/>
    <property type="molecule type" value="Genomic_DNA"/>
</dbReference>
<name>A0A7R9LCG9_9ACAR</name>
<sequence length="353" mass="40901">MKFKLLLRRGLYCKPKNIKNPWTQQNHHNSDDTELNTNEHLSNNSDIISIEIWSKASIGFYLWQHILKGSLETRAEGNGYVSGALKTSRFRFKFRSGPLLTTDSLQHMSGRHLILVLNGRDKHKIQLASDWLSSVDRLKEKIVNIGVVVLGDEHCHNSWLRPYLQSNGGFVKFVFIVYDWKQVDNRVIYQWPLGVATYRQFPTPDSAHMSVEASRPYACNLVATIYPDSSRLEVLNLLKEKYRNICIIKERFEWQPKETPDSLNYYVEALRLSDLTLSPMGMNHECYRIFEAMAYGSVPVIEENVNHLKKTNCDSKTAFRLLKEQKAPFIYVSNWTQDLPNILNNEQTLSLDS</sequence>
<accession>A0A7R9LCG9</accession>
<dbReference type="InterPro" id="IPR055286">
    <property type="entry name" value="RXYLT1-like"/>
</dbReference>
<dbReference type="AlphaFoldDB" id="A0A7R9LCG9"/>
<evidence type="ECO:0000259" key="3">
    <source>
        <dbReference type="Pfam" id="PF24786"/>
    </source>
</evidence>
<gene>
    <name evidence="4" type="ORF">ONB1V03_LOCUS1799</name>
</gene>
<dbReference type="GO" id="GO:0035269">
    <property type="term" value="P:protein O-linked glycosylation via mannose"/>
    <property type="evidence" value="ECO:0007669"/>
    <property type="project" value="InterPro"/>
</dbReference>
<dbReference type="OrthoDB" id="8560686at2759"/>
<proteinExistence type="predicted"/>
<feature type="domain" description="RXYLT1 C-terminal" evidence="2">
    <location>
        <begin position="198"/>
        <end position="351"/>
    </location>
</feature>
<evidence type="ECO:0000256" key="1">
    <source>
        <dbReference type="SAM" id="MobiDB-lite"/>
    </source>
</evidence>
<dbReference type="Proteomes" id="UP000728032">
    <property type="component" value="Unassembled WGS sequence"/>
</dbReference>
<dbReference type="Pfam" id="PF24785">
    <property type="entry name" value="RXYLT1_C"/>
    <property type="match status" value="1"/>
</dbReference>
<feature type="region of interest" description="Disordered" evidence="1">
    <location>
        <begin position="18"/>
        <end position="38"/>
    </location>
</feature>
<dbReference type="PANTHER" id="PTHR15576:SF1">
    <property type="entry name" value="RIBITOL-5-PHOSPHATE XYLOSYLTRANSFERASE 1"/>
    <property type="match status" value="1"/>
</dbReference>